<dbReference type="PROSITE" id="PS51375">
    <property type="entry name" value="PPR"/>
    <property type="match status" value="2"/>
</dbReference>
<comment type="similarity">
    <text evidence="1">Belongs to the CCM1 family.</text>
</comment>
<gene>
    <name evidence="7" type="ORF">BXZ70DRAFT_525117</name>
</gene>
<dbReference type="NCBIfam" id="TIGR00756">
    <property type="entry name" value="PPR"/>
    <property type="match status" value="3"/>
</dbReference>
<dbReference type="InterPro" id="IPR011990">
    <property type="entry name" value="TPR-like_helical_dom_sf"/>
</dbReference>
<comment type="subunit">
    <text evidence="4">Binds to mitochondrial small subunit 15S rRNA.</text>
</comment>
<dbReference type="Pfam" id="PF13041">
    <property type="entry name" value="PPR_2"/>
    <property type="match status" value="1"/>
</dbReference>
<comment type="caution">
    <text evidence="7">The sequence shown here is derived from an EMBL/GenBank/DDBJ whole genome shotgun (WGS) entry which is preliminary data.</text>
</comment>
<keyword evidence="2" id="KW-0677">Repeat</keyword>
<reference evidence="7" key="1">
    <citation type="journal article" date="2021" name="New Phytol.">
        <title>Evolutionary innovations through gain and loss of genes in the ectomycorrhizal Boletales.</title>
        <authorList>
            <person name="Wu G."/>
            <person name="Miyauchi S."/>
            <person name="Morin E."/>
            <person name="Kuo A."/>
            <person name="Drula E."/>
            <person name="Varga T."/>
            <person name="Kohler A."/>
            <person name="Feng B."/>
            <person name="Cao Y."/>
            <person name="Lipzen A."/>
            <person name="Daum C."/>
            <person name="Hundley H."/>
            <person name="Pangilinan J."/>
            <person name="Johnson J."/>
            <person name="Barry K."/>
            <person name="LaButti K."/>
            <person name="Ng V."/>
            <person name="Ahrendt S."/>
            <person name="Min B."/>
            <person name="Choi I.G."/>
            <person name="Park H."/>
            <person name="Plett J.M."/>
            <person name="Magnuson J."/>
            <person name="Spatafora J.W."/>
            <person name="Nagy L.G."/>
            <person name="Henrissat B."/>
            <person name="Grigoriev I.V."/>
            <person name="Yang Z.L."/>
            <person name="Xu J."/>
            <person name="Martin F.M."/>
        </authorList>
    </citation>
    <scope>NUCLEOTIDE SEQUENCE</scope>
    <source>
        <strain evidence="7">KKN 215</strain>
    </source>
</reference>
<comment type="function">
    <text evidence="3">Regulates mitochondrial small subunit maturation by controlling 15S rRNA 5'-end processing. Localizes to the 5' precursor of the 15S rRNA in a position that is subsequently occupied by mS47 in the mature yeast mtSSU. Uses structure and sequence-specific RNA recognition, binding to a single-stranded region of the precursor and specifically recognizing bases -6 to -1. The exchange of Ccm1 for mS47 is coupled to the irreversible removal of precursor rRNA that is accompanied by conformational changes of the mitoribosomal proteins uS5m and mS26. These conformational changes signal completion of 5'-end rRNA processing through protection of the mature 5'-end of the 15S rRNA and stabilization of mS47. The removal of the 5' precursor together with the dissociation of Ccm1 may be catalyzed by the 5'-3' exoribonuclease Pet127. Involved in the specific removal of group I introns in mitochondrial encoded transcripts.</text>
</comment>
<evidence type="ECO:0008006" key="9">
    <source>
        <dbReference type="Google" id="ProtNLM"/>
    </source>
</evidence>
<feature type="repeat" description="PPR" evidence="5">
    <location>
        <begin position="1023"/>
        <end position="1053"/>
    </location>
</feature>
<feature type="region of interest" description="Disordered" evidence="6">
    <location>
        <begin position="158"/>
        <end position="179"/>
    </location>
</feature>
<dbReference type="InterPro" id="IPR002885">
    <property type="entry name" value="PPR_rpt"/>
</dbReference>
<feature type="compositionally biased region" description="Low complexity" evidence="6">
    <location>
        <begin position="42"/>
        <end position="52"/>
    </location>
</feature>
<keyword evidence="8" id="KW-1185">Reference proteome</keyword>
<dbReference type="Proteomes" id="UP000813824">
    <property type="component" value="Unassembled WGS sequence"/>
</dbReference>
<dbReference type="OrthoDB" id="411857at2759"/>
<evidence type="ECO:0000256" key="3">
    <source>
        <dbReference type="ARBA" id="ARBA00044493"/>
    </source>
</evidence>
<protein>
    <recommendedName>
        <fullName evidence="9">Pentacotripeptide-repeat region of PRORP domain-containing protein</fullName>
    </recommendedName>
</protein>
<evidence type="ECO:0000313" key="8">
    <source>
        <dbReference type="Proteomes" id="UP000813824"/>
    </source>
</evidence>
<evidence type="ECO:0000256" key="1">
    <source>
        <dbReference type="ARBA" id="ARBA00006192"/>
    </source>
</evidence>
<organism evidence="7 8">
    <name type="scientific">Cristinia sonorae</name>
    <dbReference type="NCBI Taxonomy" id="1940300"/>
    <lineage>
        <taxon>Eukaryota</taxon>
        <taxon>Fungi</taxon>
        <taxon>Dikarya</taxon>
        <taxon>Basidiomycota</taxon>
        <taxon>Agaricomycotina</taxon>
        <taxon>Agaricomycetes</taxon>
        <taxon>Agaricomycetidae</taxon>
        <taxon>Agaricales</taxon>
        <taxon>Pleurotineae</taxon>
        <taxon>Stephanosporaceae</taxon>
        <taxon>Cristinia</taxon>
    </lineage>
</organism>
<evidence type="ECO:0000256" key="2">
    <source>
        <dbReference type="ARBA" id="ARBA00022737"/>
    </source>
</evidence>
<proteinExistence type="inferred from homology"/>
<evidence type="ECO:0000313" key="7">
    <source>
        <dbReference type="EMBL" id="KAH8105422.1"/>
    </source>
</evidence>
<dbReference type="Pfam" id="PF01535">
    <property type="entry name" value="PPR"/>
    <property type="match status" value="2"/>
</dbReference>
<dbReference type="PANTHER" id="PTHR47447">
    <property type="entry name" value="OS03G0856100 PROTEIN"/>
    <property type="match status" value="1"/>
</dbReference>
<evidence type="ECO:0000256" key="4">
    <source>
        <dbReference type="ARBA" id="ARBA00044511"/>
    </source>
</evidence>
<dbReference type="EMBL" id="JAEVFJ010000004">
    <property type="protein sequence ID" value="KAH8105422.1"/>
    <property type="molecule type" value="Genomic_DNA"/>
</dbReference>
<evidence type="ECO:0000256" key="6">
    <source>
        <dbReference type="SAM" id="MobiDB-lite"/>
    </source>
</evidence>
<dbReference type="PANTHER" id="PTHR47447:SF23">
    <property type="entry name" value="PENTACOTRIPEPTIDE-REPEAT REGION OF PRORP DOMAIN-CONTAINING PROTEIN"/>
    <property type="match status" value="1"/>
</dbReference>
<name>A0A8K0UWG4_9AGAR</name>
<sequence>MLPKVAGQILHHTTRAVAVVQGQTGHTIRNVLQTGPTNLGQWNGPGSSSSGWNGSGPSSGGAKFHSSSSRFHAGYAGAGRAVAQADASASFSDSLDTSNDEGFEIVSSAEPTLSIRSRRRVRSSSLSFTLQAAKELEPRSLLKAIQYHVRARHAFAISQDSSVSEPPPPPDVAVSGTQSTSTSSLEELAEIRQKENRVQLAGLLKAKEAKDYDAIQREVEILRATKQPVFVYNAILDALVSARKPGSSLQDIMAVYNEMIGLSLRPNLRTYAILIIALTNRDREVTMAISISQKNIQRLKLIARYPSAESAQLEERVQELEAENNFNSAMTLFKTAASYVKTSFHGSKGDSDLSPYFALLHSCVAHSDVDAAVTVYSELENALASRGGKPPAKVFQSMVIVYVQNRDMAGADLIFQEYRTLASRNGLHDWTPRTHMAIWNAMISGYILDGQAEKGLKLLEEMMDGTSGSDFTAVDVPRPSPATYSRIIRAFLQSDDVTSAQLWFNKLLEQQSSPDASLEPTAVPTKPEPTVWVDLLEHLASTGRVEEFNALLRKAHQQGFQYSHWFVPVAHHINLNHIDSHPELDRQAALDQLNFAAFEVSELLGHPWQGESGIQKRLVATFLRFGDVDGALRLLEIQFAEGRAWAESAEEEEEVLRRTKALWKAVQQVTPLMLDGALDLQQALRFARICMTVEMYPSASLASQYLGLYNQSRDTLHALRQEDWEVVLHSLVTLGREGTPDGLPSMEQVLQDLSAHNFSLTSFPRPLAQRITSLMVRDQGVENAKSVMSTTQNGQTLFNVEGDPRVATPSPDSGAPVPDIQPAKSAPTPHVRVDQYHSKTIGELASSHVAANTQKGYRKFEAGLRMGLYPNPEVLGRLINAMGRQGEVAKVHKLYEAAQTALAYLSQTDKEWQSLGWFQVEDQMIIALAHAGEPDAAHVHRQRILEHGGTPSADAYAALIQRVKDTTDDTANAMTLFNEARSRGVAANIFLYNTAISKLAKARKVDFALELFQEMKAAGFRPTSVTYGAVIAACCRVGDSQSAEVLFEEMSSQPNFKPRVPPFNTMMQLYTHTKPDRERVLYYAEALKRFNVPYTSHTYKLLMDAYGTIEPLDVDAMEQTFQTLEKDRTVSIAGTHWASLINAYGCAKKDLDKAISIFNSIASHRSSLSSHLPDAICFEALFNVLVTLKRMDLIPQFLEKLSQSNIHMTAYIANLLIKGHAANGDIEQARAVFESLVDPPEGVAAPNNHAAHDSPVQTVPPTAPVYREPSTWETMVRAELGTGVRDRALDLLVRLKARRFPPAVYNRISGILSTDPAYVWDGTSYPSSPQSLSTLPSE</sequence>
<dbReference type="Gene3D" id="1.25.40.10">
    <property type="entry name" value="Tetratricopeptide repeat domain"/>
    <property type="match status" value="4"/>
</dbReference>
<evidence type="ECO:0000256" key="5">
    <source>
        <dbReference type="PROSITE-ProRule" id="PRU00708"/>
    </source>
</evidence>
<accession>A0A8K0UWG4</accession>
<feature type="repeat" description="PPR" evidence="5">
    <location>
        <begin position="988"/>
        <end position="1022"/>
    </location>
</feature>
<feature type="region of interest" description="Disordered" evidence="6">
    <location>
        <begin position="34"/>
        <end position="66"/>
    </location>
</feature>